<dbReference type="Proteomes" id="UP000229531">
    <property type="component" value="Unassembled WGS sequence"/>
</dbReference>
<evidence type="ECO:0000313" key="2">
    <source>
        <dbReference type="Proteomes" id="UP000229531"/>
    </source>
</evidence>
<name>A0A2M7LIJ2_9BACT</name>
<dbReference type="EMBL" id="PFJG01000063">
    <property type="protein sequence ID" value="PIX67829.1"/>
    <property type="molecule type" value="Genomic_DNA"/>
</dbReference>
<protein>
    <submittedName>
        <fullName evidence="1">Uncharacterized protein</fullName>
    </submittedName>
</protein>
<comment type="caution">
    <text evidence="1">The sequence shown here is derived from an EMBL/GenBank/DDBJ whole genome shotgun (WGS) entry which is preliminary data.</text>
</comment>
<accession>A0A2M7LIJ2</accession>
<reference evidence="2" key="1">
    <citation type="submission" date="2017-09" db="EMBL/GenBank/DDBJ databases">
        <title>Depth-based differentiation of microbial function through sediment-hosted aquifers and enrichment of novel symbionts in the deep terrestrial subsurface.</title>
        <authorList>
            <person name="Probst A.J."/>
            <person name="Ladd B."/>
            <person name="Jarett J.K."/>
            <person name="Geller-Mcgrath D.E."/>
            <person name="Sieber C.M.K."/>
            <person name="Emerson J.B."/>
            <person name="Anantharaman K."/>
            <person name="Thomas B.C."/>
            <person name="Malmstrom R."/>
            <person name="Stieglmeier M."/>
            <person name="Klingl A."/>
            <person name="Woyke T."/>
            <person name="Ryan C.M."/>
            <person name="Banfield J.F."/>
        </authorList>
    </citation>
    <scope>NUCLEOTIDE SEQUENCE [LARGE SCALE GENOMIC DNA]</scope>
</reference>
<evidence type="ECO:0000313" key="1">
    <source>
        <dbReference type="EMBL" id="PIX67829.1"/>
    </source>
</evidence>
<dbReference type="AlphaFoldDB" id="A0A2M7LIJ2"/>
<proteinExistence type="predicted"/>
<sequence length="475" mass="53316">MKKIFYFLLSLCSVLSYQLSVITPIFALSWQDYFPPIKLDESKRQPPDTAIAPEVVGGLDAYSNLLGHQVKCIKKVKLVRFWEPKTANTGTTDSSGNPIKEFVAQDARDLEDQDELQNLSNNGLRNFQSLFAKGEVKSDVESTRDSFKDMNISGMGAFTRMNSINNLDVERSRYLMDVVESLNTTDPEDVVAQDVQIAWDCNGTVTELSQKPKKCRPITVSELLYGLRDLPLYFTDDYTLPPTTFPQDTIDFISGYYPNGYQQRFNSTFTQLPLETYLSMYYQLNAPKGNVDNKIKITNFDCYVNGKPDCPVVTGVQRNLPAAVALAAPQSKTFNQVASINAPPLPNSSDEEYCTDFAENDIVGIDKPPVSTIMLWVHGLFKHLAPGESYRHKEGIELVVRNDVGLARGSRDVEKSLLQLIPAENITKNDYLNKTFTSATSSNAKYGIIDPCNRCDKIYNGSYINFLRPASWQKP</sequence>
<organism evidence="1 2">
    <name type="scientific">Candidatus Shapirobacteria bacterium CG_4_10_14_3_um_filter_35_13</name>
    <dbReference type="NCBI Taxonomy" id="1974873"/>
    <lineage>
        <taxon>Bacteria</taxon>
        <taxon>Candidatus Shapironibacteriota</taxon>
    </lineage>
</organism>
<gene>
    <name evidence="1" type="ORF">COZ41_02960</name>
</gene>